<dbReference type="STRING" id="109895.A0A507EB01"/>
<dbReference type="AlphaFoldDB" id="A0A507EB01"/>
<keyword evidence="2" id="KW-1185">Reference proteome</keyword>
<dbReference type="InterPro" id="IPR029063">
    <property type="entry name" value="SAM-dependent_MTases_sf"/>
</dbReference>
<sequence>MTVSVALEDAPASQLDRAITVPYIFDAFDNPLDNRPLIVQQDPSGNLGGGQGATVWDSGLCLAKYIEKRLKKDPQLLLGARVLEIGSGTGLVGLAVAMMGAGSTTSVELTDMPIAIPLLDKNTATVRQAFAEHAFEVPSMTVSPLLWGNEADAVSLRSKEEKPPSHVLISDCFYAPKLYEALNATLSAVCGPETLVWIAYEKRDFSLEMDFWQLFGKTFRFANVPESEQDDMYKSEDIFLFEAKKRN</sequence>
<dbReference type="PANTHER" id="PTHR14614">
    <property type="entry name" value="HEPATOCELLULAR CARCINOMA-ASSOCIATED ANTIGEN"/>
    <property type="match status" value="1"/>
</dbReference>
<dbReference type="Gene3D" id="3.40.50.150">
    <property type="entry name" value="Vaccinia Virus protein VP39"/>
    <property type="match status" value="1"/>
</dbReference>
<dbReference type="SUPFAM" id="SSF53335">
    <property type="entry name" value="S-adenosyl-L-methionine-dependent methyltransferases"/>
    <property type="match status" value="1"/>
</dbReference>
<protein>
    <recommendedName>
        <fullName evidence="3">Elongation factor methyltransferase 6</fullName>
    </recommendedName>
</protein>
<dbReference type="Proteomes" id="UP000318582">
    <property type="component" value="Unassembled WGS sequence"/>
</dbReference>
<proteinExistence type="predicted"/>
<evidence type="ECO:0008006" key="3">
    <source>
        <dbReference type="Google" id="ProtNLM"/>
    </source>
</evidence>
<reference evidence="1 2" key="1">
    <citation type="journal article" date="2019" name="Sci. Rep.">
        <title>Comparative genomics of chytrid fungi reveal insights into the obligate biotrophic and pathogenic lifestyle of Synchytrium endobioticum.</title>
        <authorList>
            <person name="van de Vossenberg B.T.L.H."/>
            <person name="Warris S."/>
            <person name="Nguyen H.D.T."/>
            <person name="van Gent-Pelzer M.P.E."/>
            <person name="Joly D.L."/>
            <person name="van de Geest H.C."/>
            <person name="Bonants P.J.M."/>
            <person name="Smith D.S."/>
            <person name="Levesque C.A."/>
            <person name="van der Lee T.A.J."/>
        </authorList>
    </citation>
    <scope>NUCLEOTIDE SEQUENCE [LARGE SCALE GENOMIC DNA]</scope>
    <source>
        <strain evidence="1 2">CBS 809.83</strain>
    </source>
</reference>
<name>A0A507EB01_9FUNG</name>
<accession>A0A507EB01</accession>
<comment type="caution">
    <text evidence="1">The sequence shown here is derived from an EMBL/GenBank/DDBJ whole genome shotgun (WGS) entry which is preliminary data.</text>
</comment>
<dbReference type="InterPro" id="IPR019410">
    <property type="entry name" value="Methyltransf_16"/>
</dbReference>
<evidence type="ECO:0000313" key="2">
    <source>
        <dbReference type="Proteomes" id="UP000318582"/>
    </source>
</evidence>
<evidence type="ECO:0000313" key="1">
    <source>
        <dbReference type="EMBL" id="TPX60240.1"/>
    </source>
</evidence>
<gene>
    <name evidence="1" type="ORF">PhCBS80983_g01901</name>
</gene>
<organism evidence="1 2">
    <name type="scientific">Powellomyces hirtus</name>
    <dbReference type="NCBI Taxonomy" id="109895"/>
    <lineage>
        <taxon>Eukaryota</taxon>
        <taxon>Fungi</taxon>
        <taxon>Fungi incertae sedis</taxon>
        <taxon>Chytridiomycota</taxon>
        <taxon>Chytridiomycota incertae sedis</taxon>
        <taxon>Chytridiomycetes</taxon>
        <taxon>Spizellomycetales</taxon>
        <taxon>Powellomycetaceae</taxon>
        <taxon>Powellomyces</taxon>
    </lineage>
</organism>
<dbReference type="Pfam" id="PF10294">
    <property type="entry name" value="Methyltransf_16"/>
    <property type="match status" value="1"/>
</dbReference>
<dbReference type="PANTHER" id="PTHR14614:SF109">
    <property type="entry name" value="RIBOSOMAL LYSINE N-METHYLTRANSFERASE 5"/>
    <property type="match status" value="1"/>
</dbReference>
<dbReference type="EMBL" id="QEAQ01000017">
    <property type="protein sequence ID" value="TPX60240.1"/>
    <property type="molecule type" value="Genomic_DNA"/>
</dbReference>